<dbReference type="EMBL" id="JASBAO010000001">
    <property type="protein sequence ID" value="MDI2091618.1"/>
    <property type="molecule type" value="Genomic_DNA"/>
</dbReference>
<sequence>MAKDIKDTKDLEKEKDSSDLEKEKNSSVDSNESEGNGATQTPPSGDDPSKDQSLGDKTKEQNGNQPSALFVSTGKTTITVLQNRTLRHNGVKYKGGTTLDLPTKDADFLIKNHYAVAGSILPAGGVVVPKTHTPKAGSDAS</sequence>
<feature type="region of interest" description="Disordered" evidence="1">
    <location>
        <begin position="1"/>
        <end position="74"/>
    </location>
</feature>
<organism evidence="2 3">
    <name type="scientific">Commensalibacter oyaizuii</name>
    <dbReference type="NCBI Taxonomy" id="3043873"/>
    <lineage>
        <taxon>Bacteria</taxon>
        <taxon>Pseudomonadati</taxon>
        <taxon>Pseudomonadota</taxon>
        <taxon>Alphaproteobacteria</taxon>
        <taxon>Acetobacterales</taxon>
        <taxon>Acetobacteraceae</taxon>
    </lineage>
</organism>
<proteinExistence type="predicted"/>
<feature type="compositionally biased region" description="Basic and acidic residues" evidence="1">
    <location>
        <begin position="47"/>
        <end position="60"/>
    </location>
</feature>
<evidence type="ECO:0000313" key="2">
    <source>
        <dbReference type="EMBL" id="MDI2091618.1"/>
    </source>
</evidence>
<reference evidence="2" key="1">
    <citation type="submission" date="2023-05" db="EMBL/GenBank/DDBJ databases">
        <title>Whole genome sequence of Commensalibacter sp.</title>
        <authorList>
            <person name="Charoenyingcharoen P."/>
            <person name="Yukphan P."/>
        </authorList>
    </citation>
    <scope>NUCLEOTIDE SEQUENCE</scope>
    <source>
        <strain evidence="2">TBRC 16381</strain>
    </source>
</reference>
<comment type="caution">
    <text evidence="2">The sequence shown here is derived from an EMBL/GenBank/DDBJ whole genome shotgun (WGS) entry which is preliminary data.</text>
</comment>
<name>A0ABT6Q3C4_9PROT</name>
<accession>A0ABT6Q3C4</accession>
<gene>
    <name evidence="2" type="ORF">QJV27_09610</name>
</gene>
<evidence type="ECO:0000256" key="1">
    <source>
        <dbReference type="SAM" id="MobiDB-lite"/>
    </source>
</evidence>
<dbReference type="RefSeq" id="WP_281448707.1">
    <property type="nucleotide sequence ID" value="NZ_JASBAO010000001.1"/>
</dbReference>
<feature type="compositionally biased region" description="Basic and acidic residues" evidence="1">
    <location>
        <begin position="1"/>
        <end position="26"/>
    </location>
</feature>
<dbReference type="Proteomes" id="UP001431634">
    <property type="component" value="Unassembled WGS sequence"/>
</dbReference>
<keyword evidence="3" id="KW-1185">Reference proteome</keyword>
<evidence type="ECO:0000313" key="3">
    <source>
        <dbReference type="Proteomes" id="UP001431634"/>
    </source>
</evidence>
<feature type="compositionally biased region" description="Polar residues" evidence="1">
    <location>
        <begin position="28"/>
        <end position="43"/>
    </location>
</feature>
<protein>
    <submittedName>
        <fullName evidence="2">Uncharacterized protein</fullName>
    </submittedName>
</protein>